<feature type="domain" description="SUEL-type lectin" evidence="3">
    <location>
        <begin position="177"/>
        <end position="268"/>
    </location>
</feature>
<evidence type="ECO:0000256" key="2">
    <source>
        <dbReference type="SAM" id="Phobius"/>
    </source>
</evidence>
<sequence>MASVQMLSLWLRYPITWWIILLLPTSVLPETIYRVDPLALLSATLRTYQRAGCDTEQVSLSCPRGTSISIELAQYGRAGDITDNSLCPATSEDETTAMLDQVHSGTEIEVKPAESCSWPNALQYALLQTVVEACQKKRHCKFAAPSKSVTGDPCPGVRKFIEIAYKCRPYEFRSKVGCENDMIQLMCNPYSRIAIYEATFGRTEYESVQCAQPQGVKEETCKASYATETVMQICHGRRRCSLSADSGTFGKPCRSDSRMYLKVVYTCIPRKVLKDRYDTSPEPDEPQQSEFDIDQDELYDEDQFYKESEAIPPAPKLQGGLSNPGHPYDFPDESSSSVIPPLLSRNDNSLEENQERFYLYLIVSVAAGVLLCLILVVGRLVIHKRRRAKSDSKFQQSSTGETQLPNGFSDDISEIDADIDLTTPLPVPSVTRNENYMTYTPSPSPYGGSLAPSNVSHTSTTMLVPTSSLIVSGGSRQATPPPNMIPGGGPVSTYMGPPPPVSGPMGPLMPISSVSHHTTVPSYLPGAMMVSHHGTLRRTMVPAGSATGIMPSPSPTPPPTSLGVVTPNVCYEGTLPRSLSRGMPDNSQYYYG</sequence>
<feature type="domain" description="SUEL-type lectin" evidence="3">
    <location>
        <begin position="52"/>
        <end position="168"/>
    </location>
</feature>
<feature type="compositionally biased region" description="Polar residues" evidence="1">
    <location>
        <begin position="393"/>
        <end position="406"/>
    </location>
</feature>
<protein>
    <recommendedName>
        <fullName evidence="3">SUEL-type lectin domain-containing protein</fullName>
    </recommendedName>
</protein>
<reference evidence="4 5" key="1">
    <citation type="submission" date="2020-11" db="EMBL/GenBank/DDBJ databases">
        <authorList>
            <person name="Wallbank WR R."/>
            <person name="Pardo Diaz C."/>
            <person name="Kozak K."/>
            <person name="Martin S."/>
            <person name="Jiggins C."/>
            <person name="Moest M."/>
            <person name="Warren A I."/>
            <person name="Generalovic N T."/>
            <person name="Byers J.R.P. K."/>
            <person name="Montejo-Kovacevich G."/>
            <person name="Yen C E."/>
        </authorList>
    </citation>
    <scope>NUCLEOTIDE SEQUENCE [LARGE SCALE GENOMIC DNA]</scope>
</reference>
<proteinExistence type="predicted"/>
<dbReference type="Gene3D" id="2.60.120.740">
    <property type="match status" value="2"/>
</dbReference>
<dbReference type="EMBL" id="LR899014">
    <property type="protein sequence ID" value="CAD7093109.1"/>
    <property type="molecule type" value="Genomic_DNA"/>
</dbReference>
<keyword evidence="2" id="KW-1133">Transmembrane helix</keyword>
<gene>
    <name evidence="4" type="ORF">HERILL_LOCUS15416</name>
</gene>
<keyword evidence="2" id="KW-0812">Transmembrane</keyword>
<feature type="transmembrane region" description="Helical" evidence="2">
    <location>
        <begin position="357"/>
        <end position="382"/>
    </location>
</feature>
<organism evidence="4 5">
    <name type="scientific">Hermetia illucens</name>
    <name type="common">Black soldier fly</name>
    <dbReference type="NCBI Taxonomy" id="343691"/>
    <lineage>
        <taxon>Eukaryota</taxon>
        <taxon>Metazoa</taxon>
        <taxon>Ecdysozoa</taxon>
        <taxon>Arthropoda</taxon>
        <taxon>Hexapoda</taxon>
        <taxon>Insecta</taxon>
        <taxon>Pterygota</taxon>
        <taxon>Neoptera</taxon>
        <taxon>Endopterygota</taxon>
        <taxon>Diptera</taxon>
        <taxon>Brachycera</taxon>
        <taxon>Stratiomyomorpha</taxon>
        <taxon>Stratiomyidae</taxon>
        <taxon>Hermetiinae</taxon>
        <taxon>Hermetia</taxon>
    </lineage>
</organism>
<dbReference type="PANTHER" id="PTHR46780">
    <property type="entry name" value="PROTEIN EVA-1"/>
    <property type="match status" value="1"/>
</dbReference>
<dbReference type="GO" id="GO:0030246">
    <property type="term" value="F:carbohydrate binding"/>
    <property type="evidence" value="ECO:0007669"/>
    <property type="project" value="InterPro"/>
</dbReference>
<dbReference type="InterPro" id="IPR000922">
    <property type="entry name" value="Lectin_gal-bd_dom"/>
</dbReference>
<dbReference type="InParanoid" id="A0A7R8Z137"/>
<dbReference type="Proteomes" id="UP000594454">
    <property type="component" value="Chromosome 6"/>
</dbReference>
<name>A0A7R8Z137_HERIL</name>
<dbReference type="Pfam" id="PF02140">
    <property type="entry name" value="SUEL_Lectin"/>
    <property type="match status" value="2"/>
</dbReference>
<feature type="compositionally biased region" description="Polar residues" evidence="1">
    <location>
        <begin position="430"/>
        <end position="441"/>
    </location>
</feature>
<dbReference type="OrthoDB" id="5970528at2759"/>
<dbReference type="InterPro" id="IPR043159">
    <property type="entry name" value="Lectin_gal-bd_sf"/>
</dbReference>
<dbReference type="CDD" id="cd22828">
    <property type="entry name" value="Gal_Rha_Lectin_EVA1_EVA1C_rpt1"/>
    <property type="match status" value="1"/>
</dbReference>
<dbReference type="AlphaFoldDB" id="A0A7R8Z137"/>
<evidence type="ECO:0000313" key="5">
    <source>
        <dbReference type="Proteomes" id="UP000594454"/>
    </source>
</evidence>
<evidence type="ECO:0000313" key="4">
    <source>
        <dbReference type="EMBL" id="CAD7093109.1"/>
    </source>
</evidence>
<keyword evidence="2" id="KW-0472">Membrane</keyword>
<keyword evidence="5" id="KW-1185">Reference proteome</keyword>
<accession>A0A7R8Z137</accession>
<evidence type="ECO:0000259" key="3">
    <source>
        <dbReference type="PROSITE" id="PS50228"/>
    </source>
</evidence>
<feature type="region of interest" description="Disordered" evidence="1">
    <location>
        <begin position="388"/>
        <end position="451"/>
    </location>
</feature>
<dbReference type="PROSITE" id="PS50228">
    <property type="entry name" value="SUEL_LECTIN"/>
    <property type="match status" value="2"/>
</dbReference>
<evidence type="ECO:0000256" key="1">
    <source>
        <dbReference type="SAM" id="MobiDB-lite"/>
    </source>
</evidence>
<dbReference type="CDD" id="cd22829">
    <property type="entry name" value="Gal_Rha_Lectin_EVA1_EVA1C_rpt2"/>
    <property type="match status" value="1"/>
</dbReference>
<feature type="region of interest" description="Disordered" evidence="1">
    <location>
        <begin position="312"/>
        <end position="340"/>
    </location>
</feature>